<gene>
    <name evidence="2" type="ORF">DC3_40300</name>
</gene>
<evidence type="ECO:0000259" key="1">
    <source>
        <dbReference type="Pfam" id="PF13338"/>
    </source>
</evidence>
<protein>
    <recommendedName>
        <fullName evidence="1">AbiEi antitoxin N-terminal domain-containing protein</fullName>
    </recommendedName>
</protein>
<name>A0A511N6B8_DEIC1</name>
<evidence type="ECO:0000313" key="3">
    <source>
        <dbReference type="Proteomes" id="UP000321306"/>
    </source>
</evidence>
<dbReference type="EMBL" id="BJXB01000020">
    <property type="protein sequence ID" value="GEM48395.1"/>
    <property type="molecule type" value="Genomic_DNA"/>
</dbReference>
<evidence type="ECO:0000313" key="2">
    <source>
        <dbReference type="EMBL" id="GEM48395.1"/>
    </source>
</evidence>
<dbReference type="OrthoDB" id="9789781at2"/>
<dbReference type="Pfam" id="PF13338">
    <property type="entry name" value="AbiEi_4"/>
    <property type="match status" value="1"/>
</dbReference>
<keyword evidence="3" id="KW-1185">Reference proteome</keyword>
<proteinExistence type="predicted"/>
<dbReference type="AlphaFoldDB" id="A0A511N6B8"/>
<dbReference type="Proteomes" id="UP000321306">
    <property type="component" value="Unassembled WGS sequence"/>
</dbReference>
<comment type="caution">
    <text evidence="2">The sequence shown here is derived from an EMBL/GenBank/DDBJ whole genome shotgun (WGS) entry which is preliminary data.</text>
</comment>
<accession>A0A511N6B8</accession>
<organism evidence="2 3">
    <name type="scientific">Deinococcus cellulosilyticus (strain DSM 18568 / NBRC 106333 / KACC 11606 / 5516J-15)</name>
    <dbReference type="NCBI Taxonomy" id="1223518"/>
    <lineage>
        <taxon>Bacteria</taxon>
        <taxon>Thermotogati</taxon>
        <taxon>Deinococcota</taxon>
        <taxon>Deinococci</taxon>
        <taxon>Deinococcales</taxon>
        <taxon>Deinococcaceae</taxon>
        <taxon>Deinococcus</taxon>
    </lineage>
</organism>
<dbReference type="InterPro" id="IPR025159">
    <property type="entry name" value="AbiEi_N"/>
</dbReference>
<feature type="domain" description="AbiEi antitoxin N-terminal" evidence="1">
    <location>
        <begin position="2"/>
        <end position="49"/>
    </location>
</feature>
<dbReference type="RefSeq" id="WP_146887443.1">
    <property type="nucleotide sequence ID" value="NZ_BJXB01000020.1"/>
</dbReference>
<sequence length="206" mass="24138">MDLLQLFKTTGGYLTAQEARAAGFHNQQLRRLLHQQTIEQPQPGVYRLVNHFPTNFEDILEVQLRVEDARLCLISALDLHGLTTTRLSRLRFAVPHKKKFPTFSYPPVEVFYFQNSHHSYGQLDVPIEGTPRMVRTYTPEKTLLDLLKYHTRFGRDLYLEGLKNYLKRNWPHHLIEVAREMPIRGKNTLLSTLLHDLEVILHDIET</sequence>
<reference evidence="2 3" key="1">
    <citation type="submission" date="2019-07" db="EMBL/GenBank/DDBJ databases">
        <title>Whole genome shotgun sequence of Deinococcus cellulosilyticus NBRC 106333.</title>
        <authorList>
            <person name="Hosoyama A."/>
            <person name="Uohara A."/>
            <person name="Ohji S."/>
            <person name="Ichikawa N."/>
        </authorList>
    </citation>
    <scope>NUCLEOTIDE SEQUENCE [LARGE SCALE GENOMIC DNA]</scope>
    <source>
        <strain evidence="2 3">NBRC 106333</strain>
    </source>
</reference>